<dbReference type="EMBL" id="KK784890">
    <property type="protein sequence ID" value="KDO70852.1"/>
    <property type="molecule type" value="Genomic_DNA"/>
</dbReference>
<evidence type="ECO:0000313" key="2">
    <source>
        <dbReference type="Proteomes" id="UP000027120"/>
    </source>
</evidence>
<evidence type="ECO:0000313" key="1">
    <source>
        <dbReference type="EMBL" id="KDO70851.1"/>
    </source>
</evidence>
<reference evidence="1 2" key="1">
    <citation type="submission" date="2014-04" db="EMBL/GenBank/DDBJ databases">
        <authorList>
            <consortium name="International Citrus Genome Consortium"/>
            <person name="Gmitter F."/>
            <person name="Chen C."/>
            <person name="Farmerie W."/>
            <person name="Harkins T."/>
            <person name="Desany B."/>
            <person name="Mohiuddin M."/>
            <person name="Kodira C."/>
            <person name="Borodovsky M."/>
            <person name="Lomsadze A."/>
            <person name="Burns P."/>
            <person name="Jenkins J."/>
            <person name="Prochnik S."/>
            <person name="Shu S."/>
            <person name="Chapman J."/>
            <person name="Pitluck S."/>
            <person name="Schmutz J."/>
            <person name="Rokhsar D."/>
        </authorList>
    </citation>
    <scope>NUCLEOTIDE SEQUENCE</scope>
</reference>
<dbReference type="EMBL" id="KK784890">
    <property type="protein sequence ID" value="KDO70853.1"/>
    <property type="molecule type" value="Genomic_DNA"/>
</dbReference>
<protein>
    <submittedName>
        <fullName evidence="1">Uncharacterized protein</fullName>
    </submittedName>
</protein>
<dbReference type="EMBL" id="KK784890">
    <property type="protein sequence ID" value="KDO70851.1"/>
    <property type="molecule type" value="Genomic_DNA"/>
</dbReference>
<dbReference type="STRING" id="2711.A0A067G609"/>
<dbReference type="Proteomes" id="UP000027120">
    <property type="component" value="Unassembled WGS sequence"/>
</dbReference>
<accession>A0A067G609</accession>
<name>A0A067G609_CITSI</name>
<dbReference type="AlphaFoldDB" id="A0A067G609"/>
<sequence>MLSVLRVHLPSDIPIVGCELTPYVLLRRPDNAVTTEDVPESAPIDGHFLRYK</sequence>
<proteinExistence type="predicted"/>
<gene>
    <name evidence="1" type="ORF">CISIN_1g0074091mg</name>
</gene>
<feature type="non-terminal residue" evidence="1">
    <location>
        <position position="52"/>
    </location>
</feature>
<dbReference type="EMBL" id="KK784890">
    <property type="protein sequence ID" value="KDO70854.1"/>
    <property type="molecule type" value="Genomic_DNA"/>
</dbReference>
<dbReference type="EMBL" id="KK784890">
    <property type="protein sequence ID" value="KDO70855.1"/>
    <property type="molecule type" value="Genomic_DNA"/>
</dbReference>
<organism evidence="1 2">
    <name type="scientific">Citrus sinensis</name>
    <name type="common">Sweet orange</name>
    <name type="synonym">Citrus aurantium var. sinensis</name>
    <dbReference type="NCBI Taxonomy" id="2711"/>
    <lineage>
        <taxon>Eukaryota</taxon>
        <taxon>Viridiplantae</taxon>
        <taxon>Streptophyta</taxon>
        <taxon>Embryophyta</taxon>
        <taxon>Tracheophyta</taxon>
        <taxon>Spermatophyta</taxon>
        <taxon>Magnoliopsida</taxon>
        <taxon>eudicotyledons</taxon>
        <taxon>Gunneridae</taxon>
        <taxon>Pentapetalae</taxon>
        <taxon>rosids</taxon>
        <taxon>malvids</taxon>
        <taxon>Sapindales</taxon>
        <taxon>Rutaceae</taxon>
        <taxon>Aurantioideae</taxon>
        <taxon>Citrus</taxon>
    </lineage>
</organism>
<keyword evidence="2" id="KW-1185">Reference proteome</keyword>